<evidence type="ECO:0000256" key="7">
    <source>
        <dbReference type="ARBA" id="ARBA00023136"/>
    </source>
</evidence>
<dbReference type="RefSeq" id="WP_231449256.1">
    <property type="nucleotide sequence ID" value="NZ_JAJOMB010000029.1"/>
</dbReference>
<feature type="transmembrane region" description="Helical" evidence="8">
    <location>
        <begin position="71"/>
        <end position="90"/>
    </location>
</feature>
<evidence type="ECO:0000313" key="11">
    <source>
        <dbReference type="Proteomes" id="UP001138997"/>
    </source>
</evidence>
<accession>A0A9X1T459</accession>
<feature type="transmembrane region" description="Helical" evidence="8">
    <location>
        <begin position="406"/>
        <end position="425"/>
    </location>
</feature>
<sequence>MYQQETAPLADSLAWSALFAAVPLLVLFILLGVFRVRAWLAAVTGLALSLLVALVVWSMPADQAFLAASEGAAFGLFPVMWIVVNAIWVYELTRRSGHFDVLQRTFTNISPDIRIQGVIIAFCFGALLEALAGFGAPVAICSVMLVAIGLSPIKAATTALVANTAPVAWGAVATPVITLAQVSGLPLRDVSAMTGRQVPFLALIVPFLLLYLLDGRKGLREVWPLAGVVAVSFAVAQFAVSNYGPVELSDIVAALAAAGAALVFLRRWSPAVIETTMEDDRRTETPHRTEGSGTEPTQEERLSSVAVDDTRRDQYLAFAPYAIVIALFSIVAIPPVKEQLSKATITFGWPGLEIVRPDGSELALTTFKFDWLVTGGTVLLLTGVLTGLVLKLGVADWVKCYGKVLIQLRTAILTVVAVLGLAYVMNTSGMTVTLAAWLAGAGSLFALLSPLLGWFGTAVTGSDTSSNSLFGALQVSAAAETGLDPVLLAASNGSGGVLGKMVSPQNLAIGAAAVGLAGREGELFRSVLKATLILLPVMCLIVVLQASPVLSWMVP</sequence>
<feature type="transmembrane region" description="Helical" evidence="8">
    <location>
        <begin position="38"/>
        <end position="59"/>
    </location>
</feature>
<protein>
    <recommendedName>
        <fullName evidence="8">L-lactate permease</fullName>
    </recommendedName>
</protein>
<evidence type="ECO:0000256" key="8">
    <source>
        <dbReference type="RuleBase" id="RU365092"/>
    </source>
</evidence>
<evidence type="ECO:0000256" key="6">
    <source>
        <dbReference type="ARBA" id="ARBA00022989"/>
    </source>
</evidence>
<feature type="transmembrane region" description="Helical" evidence="8">
    <location>
        <begin position="194"/>
        <end position="213"/>
    </location>
</feature>
<comment type="function">
    <text evidence="8">Uptake of L-lactate across the membrane. Can also transport D-lactate and glycolate.</text>
</comment>
<proteinExistence type="inferred from homology"/>
<comment type="similarity">
    <text evidence="2 8">Belongs to the lactate permease family.</text>
</comment>
<feature type="transmembrane region" description="Helical" evidence="8">
    <location>
        <begin position="12"/>
        <end position="31"/>
    </location>
</feature>
<dbReference type="Proteomes" id="UP001138997">
    <property type="component" value="Unassembled WGS sequence"/>
</dbReference>
<dbReference type="Pfam" id="PF02652">
    <property type="entry name" value="Lactate_perm"/>
    <property type="match status" value="1"/>
</dbReference>
<dbReference type="GO" id="GO:0005886">
    <property type="term" value="C:plasma membrane"/>
    <property type="evidence" value="ECO:0007669"/>
    <property type="project" value="UniProtKB-SubCell"/>
</dbReference>
<gene>
    <name evidence="10" type="ORF">LR394_36475</name>
</gene>
<dbReference type="EMBL" id="JAJOMB010000029">
    <property type="protein sequence ID" value="MCD5316408.1"/>
    <property type="molecule type" value="Genomic_DNA"/>
</dbReference>
<keyword evidence="3 8" id="KW-0813">Transport</keyword>
<dbReference type="PANTHER" id="PTHR30003:SF0">
    <property type="entry name" value="GLYCOLATE PERMEASE GLCA-RELATED"/>
    <property type="match status" value="1"/>
</dbReference>
<feature type="transmembrane region" description="Helical" evidence="8">
    <location>
        <begin position="532"/>
        <end position="554"/>
    </location>
</feature>
<dbReference type="NCBIfam" id="TIGR00795">
    <property type="entry name" value="lctP"/>
    <property type="match status" value="1"/>
</dbReference>
<evidence type="ECO:0000256" key="3">
    <source>
        <dbReference type="ARBA" id="ARBA00022448"/>
    </source>
</evidence>
<feature type="transmembrane region" description="Helical" evidence="8">
    <location>
        <begin position="222"/>
        <end position="240"/>
    </location>
</feature>
<feature type="transmembrane region" description="Helical" evidence="8">
    <location>
        <begin position="246"/>
        <end position="265"/>
    </location>
</feature>
<keyword evidence="5 8" id="KW-0812">Transmembrane</keyword>
<feature type="transmembrane region" description="Helical" evidence="8">
    <location>
        <begin position="315"/>
        <end position="333"/>
    </location>
</feature>
<evidence type="ECO:0000256" key="1">
    <source>
        <dbReference type="ARBA" id="ARBA00004651"/>
    </source>
</evidence>
<keyword evidence="6 8" id="KW-1133">Transmembrane helix</keyword>
<comment type="caution">
    <text evidence="10">The sequence shown here is derived from an EMBL/GenBank/DDBJ whole genome shotgun (WGS) entry which is preliminary data.</text>
</comment>
<dbReference type="AlphaFoldDB" id="A0A9X1T459"/>
<feature type="transmembrane region" description="Helical" evidence="8">
    <location>
        <begin position="371"/>
        <end position="394"/>
    </location>
</feature>
<dbReference type="GO" id="GO:0015295">
    <property type="term" value="F:solute:proton symporter activity"/>
    <property type="evidence" value="ECO:0007669"/>
    <property type="project" value="TreeGrafter"/>
</dbReference>
<dbReference type="PANTHER" id="PTHR30003">
    <property type="entry name" value="L-LACTATE PERMEASE"/>
    <property type="match status" value="1"/>
</dbReference>
<feature type="compositionally biased region" description="Basic and acidic residues" evidence="9">
    <location>
        <begin position="278"/>
        <end position="290"/>
    </location>
</feature>
<evidence type="ECO:0000256" key="5">
    <source>
        <dbReference type="ARBA" id="ARBA00022692"/>
    </source>
</evidence>
<feature type="transmembrane region" description="Helical" evidence="8">
    <location>
        <begin position="431"/>
        <end position="455"/>
    </location>
</feature>
<feature type="transmembrane region" description="Helical" evidence="8">
    <location>
        <begin position="111"/>
        <end position="128"/>
    </location>
</feature>
<evidence type="ECO:0000313" key="10">
    <source>
        <dbReference type="EMBL" id="MCD5316408.1"/>
    </source>
</evidence>
<evidence type="ECO:0000256" key="9">
    <source>
        <dbReference type="SAM" id="MobiDB-lite"/>
    </source>
</evidence>
<dbReference type="GO" id="GO:0015129">
    <property type="term" value="F:lactate transmembrane transporter activity"/>
    <property type="evidence" value="ECO:0007669"/>
    <property type="project" value="UniProtKB-UniRule"/>
</dbReference>
<keyword evidence="7 8" id="KW-0472">Membrane</keyword>
<feature type="transmembrane region" description="Helical" evidence="8">
    <location>
        <begin position="134"/>
        <end position="153"/>
    </location>
</feature>
<feature type="region of interest" description="Disordered" evidence="9">
    <location>
        <begin position="276"/>
        <end position="304"/>
    </location>
</feature>
<keyword evidence="4 8" id="KW-1003">Cell membrane</keyword>
<feature type="transmembrane region" description="Helical" evidence="8">
    <location>
        <begin position="160"/>
        <end position="182"/>
    </location>
</feature>
<dbReference type="InterPro" id="IPR003804">
    <property type="entry name" value="Lactate_perm"/>
</dbReference>
<name>A0A9X1T459_9ACTN</name>
<evidence type="ECO:0000256" key="4">
    <source>
        <dbReference type="ARBA" id="ARBA00022475"/>
    </source>
</evidence>
<comment type="subcellular location">
    <subcellularLocation>
        <location evidence="1 8">Cell membrane</location>
        <topology evidence="1 8">Multi-pass membrane protein</topology>
    </subcellularLocation>
</comment>
<keyword evidence="11" id="KW-1185">Reference proteome</keyword>
<reference evidence="10" key="1">
    <citation type="submission" date="2021-11" db="EMBL/GenBank/DDBJ databases">
        <title>Streptomyces corallinus and Kineosporia corallina sp. nov., two new coral-derived marine actinobacteria.</title>
        <authorList>
            <person name="Buangrab K."/>
            <person name="Sutthacheep M."/>
            <person name="Yeemin T."/>
            <person name="Harunari E."/>
            <person name="Igarashi Y."/>
            <person name="Sripreechasak P."/>
            <person name="Kanchanasin P."/>
            <person name="Tanasupawat S."/>
            <person name="Phongsopitanun W."/>
        </authorList>
    </citation>
    <scope>NUCLEOTIDE SEQUENCE</scope>
    <source>
        <strain evidence="10">JCM 31032</strain>
    </source>
</reference>
<organism evidence="10 11">
    <name type="scientific">Kineosporia babensis</name>
    <dbReference type="NCBI Taxonomy" id="499548"/>
    <lineage>
        <taxon>Bacteria</taxon>
        <taxon>Bacillati</taxon>
        <taxon>Actinomycetota</taxon>
        <taxon>Actinomycetes</taxon>
        <taxon>Kineosporiales</taxon>
        <taxon>Kineosporiaceae</taxon>
        <taxon>Kineosporia</taxon>
    </lineage>
</organism>
<evidence type="ECO:0000256" key="2">
    <source>
        <dbReference type="ARBA" id="ARBA00010100"/>
    </source>
</evidence>